<dbReference type="Proteomes" id="UP000243904">
    <property type="component" value="Chromosome I"/>
</dbReference>
<accession>A0A1H1ZLA6</accession>
<name>A0A1H1ZLA6_9BRAD</name>
<comment type="similarity">
    <text evidence="2">Belongs to the bacterial solute-binding protein SsuA/TauA family.</text>
</comment>
<evidence type="ECO:0000256" key="3">
    <source>
        <dbReference type="ARBA" id="ARBA00022729"/>
    </source>
</evidence>
<evidence type="ECO:0000259" key="4">
    <source>
        <dbReference type="Pfam" id="PF09084"/>
    </source>
</evidence>
<dbReference type="PANTHER" id="PTHR30024:SF47">
    <property type="entry name" value="TAURINE-BINDING PERIPLASMIC PROTEIN"/>
    <property type="match status" value="1"/>
</dbReference>
<dbReference type="RefSeq" id="WP_146689561.1">
    <property type="nucleotide sequence ID" value="NZ_LT629750.1"/>
</dbReference>
<organism evidence="5 6">
    <name type="scientific">Bradyrhizobium canariense</name>
    <dbReference type="NCBI Taxonomy" id="255045"/>
    <lineage>
        <taxon>Bacteria</taxon>
        <taxon>Pseudomonadati</taxon>
        <taxon>Pseudomonadota</taxon>
        <taxon>Alphaproteobacteria</taxon>
        <taxon>Hyphomicrobiales</taxon>
        <taxon>Nitrobacteraceae</taxon>
        <taxon>Bradyrhizobium</taxon>
    </lineage>
</organism>
<evidence type="ECO:0000313" key="6">
    <source>
        <dbReference type="Proteomes" id="UP000243904"/>
    </source>
</evidence>
<dbReference type="PANTHER" id="PTHR30024">
    <property type="entry name" value="ALIPHATIC SULFONATES-BINDING PROTEIN-RELATED"/>
    <property type="match status" value="1"/>
</dbReference>
<dbReference type="SUPFAM" id="SSF53850">
    <property type="entry name" value="Periplasmic binding protein-like II"/>
    <property type="match status" value="1"/>
</dbReference>
<dbReference type="Pfam" id="PF09084">
    <property type="entry name" value="NMT1"/>
    <property type="match status" value="1"/>
</dbReference>
<keyword evidence="6" id="KW-1185">Reference proteome</keyword>
<feature type="domain" description="SsuA/THI5-like" evidence="4">
    <location>
        <begin position="14"/>
        <end position="220"/>
    </location>
</feature>
<reference evidence="6" key="1">
    <citation type="submission" date="2016-10" db="EMBL/GenBank/DDBJ databases">
        <authorList>
            <person name="Varghese N."/>
            <person name="Submissions S."/>
        </authorList>
    </citation>
    <scope>NUCLEOTIDE SEQUENCE [LARGE SCALE GENOMIC DNA]</scope>
    <source>
        <strain evidence="6">GAS369</strain>
    </source>
</reference>
<dbReference type="Gene3D" id="3.40.190.10">
    <property type="entry name" value="Periplasmic binding protein-like II"/>
    <property type="match status" value="2"/>
</dbReference>
<dbReference type="GO" id="GO:0042597">
    <property type="term" value="C:periplasmic space"/>
    <property type="evidence" value="ECO:0007669"/>
    <property type="project" value="UniProtKB-SubCell"/>
</dbReference>
<dbReference type="AlphaFoldDB" id="A0A1H1ZLA6"/>
<gene>
    <name evidence="5" type="ORF">SAMN05444158_5508</name>
</gene>
<dbReference type="EMBL" id="LT629750">
    <property type="protein sequence ID" value="SDT34222.1"/>
    <property type="molecule type" value="Genomic_DNA"/>
</dbReference>
<dbReference type="InterPro" id="IPR015168">
    <property type="entry name" value="SsuA/THI5"/>
</dbReference>
<proteinExistence type="inferred from homology"/>
<sequence>MHKLTVATVARNYYNLPLWIGQEQNFFREQDLDVTLNENDSVDVVTACLRRGEAQLARGITEHVILDREAGGSLEIVAGSINKLPFSLICKASIKTIKQLKGKVIGASSVEAGSSSLIMEILAQEGLKHPDDYTIRAVGPMMSRWELLKTGEIDGGLQGVPMNFIALDAGFNTLIEPRDRFPDFQFSSLNADARWAAANREILVRFLQACLKAHDWYYANRELSSDLAAYKMKLDRDYALRAWDECVAAEIMPRDAKASIAAVQTLIEVSGLIRALSKRTGSHAEDYINPSYLDDASKRHRLLVN</sequence>
<protein>
    <submittedName>
        <fullName evidence="5">ABC-type nitrate/sulfonate/bicarbonate transport system, substrate-binding protein</fullName>
    </submittedName>
</protein>
<keyword evidence="3" id="KW-0732">Signal</keyword>
<evidence type="ECO:0000313" key="5">
    <source>
        <dbReference type="EMBL" id="SDT34222.1"/>
    </source>
</evidence>
<evidence type="ECO:0000256" key="1">
    <source>
        <dbReference type="ARBA" id="ARBA00004418"/>
    </source>
</evidence>
<comment type="subcellular location">
    <subcellularLocation>
        <location evidence="1">Periplasm</location>
    </subcellularLocation>
</comment>
<evidence type="ECO:0000256" key="2">
    <source>
        <dbReference type="ARBA" id="ARBA00010742"/>
    </source>
</evidence>